<gene>
    <name evidence="2" type="ORF">RND81_12G023000</name>
</gene>
<evidence type="ECO:0000313" key="2">
    <source>
        <dbReference type="EMBL" id="KAK9671337.1"/>
    </source>
</evidence>
<dbReference type="AlphaFoldDB" id="A0AAW1H5B7"/>
<dbReference type="InterPro" id="IPR005135">
    <property type="entry name" value="Endo/exonuclease/phosphatase"/>
</dbReference>
<dbReference type="EMBL" id="JBDFQZ010000012">
    <property type="protein sequence ID" value="KAK9671337.1"/>
    <property type="molecule type" value="Genomic_DNA"/>
</dbReference>
<dbReference type="SUPFAM" id="SSF56219">
    <property type="entry name" value="DNase I-like"/>
    <property type="match status" value="1"/>
</dbReference>
<feature type="domain" description="Endonuclease/exonuclease/phosphatase" evidence="1">
    <location>
        <begin position="166"/>
        <end position="312"/>
    </location>
</feature>
<dbReference type="PANTHER" id="PTHR35218">
    <property type="entry name" value="RNASE H DOMAIN-CONTAINING PROTEIN"/>
    <property type="match status" value="1"/>
</dbReference>
<dbReference type="PANTHER" id="PTHR35218:SF7">
    <property type="entry name" value="ENDONUCLEASE_EXONUCLEASE_PHOSPHATASE"/>
    <property type="match status" value="1"/>
</dbReference>
<protein>
    <recommendedName>
        <fullName evidence="1">Endonuclease/exonuclease/phosphatase domain-containing protein</fullName>
    </recommendedName>
</protein>
<dbReference type="InterPro" id="IPR036691">
    <property type="entry name" value="Endo/exonu/phosph_ase_sf"/>
</dbReference>
<dbReference type="GO" id="GO:0003824">
    <property type="term" value="F:catalytic activity"/>
    <property type="evidence" value="ECO:0007669"/>
    <property type="project" value="InterPro"/>
</dbReference>
<reference evidence="2" key="1">
    <citation type="submission" date="2024-03" db="EMBL/GenBank/DDBJ databases">
        <title>WGS assembly of Saponaria officinalis var. Norfolk2.</title>
        <authorList>
            <person name="Jenkins J."/>
            <person name="Shu S."/>
            <person name="Grimwood J."/>
            <person name="Barry K."/>
            <person name="Goodstein D."/>
            <person name="Schmutz J."/>
            <person name="Leebens-Mack J."/>
            <person name="Osbourn A."/>
        </authorList>
    </citation>
    <scope>NUCLEOTIDE SEQUENCE [LARGE SCALE GENOMIC DNA]</scope>
    <source>
        <strain evidence="2">JIC</strain>
    </source>
</reference>
<organism evidence="2 3">
    <name type="scientific">Saponaria officinalis</name>
    <name type="common">Common soapwort</name>
    <name type="synonym">Lychnis saponaria</name>
    <dbReference type="NCBI Taxonomy" id="3572"/>
    <lineage>
        <taxon>Eukaryota</taxon>
        <taxon>Viridiplantae</taxon>
        <taxon>Streptophyta</taxon>
        <taxon>Embryophyta</taxon>
        <taxon>Tracheophyta</taxon>
        <taxon>Spermatophyta</taxon>
        <taxon>Magnoliopsida</taxon>
        <taxon>eudicotyledons</taxon>
        <taxon>Gunneridae</taxon>
        <taxon>Pentapetalae</taxon>
        <taxon>Caryophyllales</taxon>
        <taxon>Caryophyllaceae</taxon>
        <taxon>Caryophylleae</taxon>
        <taxon>Saponaria</taxon>
    </lineage>
</organism>
<dbReference type="Gene3D" id="3.60.10.10">
    <property type="entry name" value="Endonuclease/exonuclease/phosphatase"/>
    <property type="match status" value="1"/>
</dbReference>
<dbReference type="Proteomes" id="UP001443914">
    <property type="component" value="Unassembled WGS sequence"/>
</dbReference>
<comment type="caution">
    <text evidence="2">The sequence shown here is derived from an EMBL/GenBank/DDBJ whole genome shotgun (WGS) entry which is preliminary data.</text>
</comment>
<keyword evidence="3" id="KW-1185">Reference proteome</keyword>
<accession>A0AAW1H5B7</accession>
<name>A0AAW1H5B7_SAPOF</name>
<evidence type="ECO:0000313" key="3">
    <source>
        <dbReference type="Proteomes" id="UP001443914"/>
    </source>
</evidence>
<evidence type="ECO:0000259" key="1">
    <source>
        <dbReference type="Pfam" id="PF03372"/>
    </source>
</evidence>
<proteinExistence type="predicted"/>
<dbReference type="Pfam" id="PF03372">
    <property type="entry name" value="Exo_endo_phos"/>
    <property type="match status" value="1"/>
</dbReference>
<sequence length="327" mass="35736">MVEADVSAPLPDEVLLTTPFHELISQKVTYEWIPYYCKECRKLGYTEDFCRVKKAKAKAKGTIVQVYRPVVAVASSGQASECAELGLNPSVGASSSSLGDGRGSGCSELGSSSLQGTILGPLVGNVGPGCQQLGSDTTVPEECVAGVKCIFRPKRSEAGADVSLSNRGLNDPLKQQGVRDFLLLNKVDVLGLLETHVRESNVRKITSSFSNYKITCNYQAHSNGRIWVFWSSRTVSMCNIVAAEQFIHCEVVHNASGQIFHATFVYGGNTAAERERLWNGLVQLSLSVNRWIVMGDFNIVRDIDERRGPNPPRISEIVVFNECIQDC</sequence>